<feature type="region of interest" description="Disordered" evidence="1">
    <location>
        <begin position="45"/>
        <end position="76"/>
    </location>
</feature>
<dbReference type="Proteomes" id="UP001374584">
    <property type="component" value="Unassembled WGS sequence"/>
</dbReference>
<proteinExistence type="predicted"/>
<dbReference type="AlphaFoldDB" id="A0AAN9RJ85"/>
<gene>
    <name evidence="2" type="ORF">VNO80_10217</name>
</gene>
<name>A0AAN9RJ85_PHACN</name>
<comment type="caution">
    <text evidence="2">The sequence shown here is derived from an EMBL/GenBank/DDBJ whole genome shotgun (WGS) entry which is preliminary data.</text>
</comment>
<evidence type="ECO:0000256" key="1">
    <source>
        <dbReference type="SAM" id="MobiDB-lite"/>
    </source>
</evidence>
<feature type="compositionally biased region" description="Gly residues" evidence="1">
    <location>
        <begin position="46"/>
        <end position="67"/>
    </location>
</feature>
<accession>A0AAN9RJ85</accession>
<keyword evidence="3" id="KW-1185">Reference proteome</keyword>
<dbReference type="EMBL" id="JAYMYR010000004">
    <property type="protein sequence ID" value="KAK7368193.1"/>
    <property type="molecule type" value="Genomic_DNA"/>
</dbReference>
<evidence type="ECO:0000313" key="2">
    <source>
        <dbReference type="EMBL" id="KAK7368193.1"/>
    </source>
</evidence>
<evidence type="ECO:0000313" key="3">
    <source>
        <dbReference type="Proteomes" id="UP001374584"/>
    </source>
</evidence>
<protein>
    <submittedName>
        <fullName evidence="2">Uncharacterized protein</fullName>
    </submittedName>
</protein>
<sequence length="310" mass="34381">MIAGRLLHIITRARGMWALPGREACGRRQRARRAGIARAREACRLPGGGDLGRPQGGDLGRPQGGDLGRPRERSSADSLRARGHRWIVFVPVVIGERLSRDVVFHADEVGPRLPAWKRTRKLPCRVGGGSGFCGQVGLRFKNPLLRKRNVAVVQERKSDLPPFSSISLFRAAILVREASLTSNENCMCDDFDVGGDVVAGCSNCSCFKPSFVRDRRFLEVIAGFHLLLNDLLTSSAVIWINLVIREIDVMRFEYAHCCGNFTAFLYDRKKSSSVSGRREDIACFASVGRSPPFLFSDRRSPLLIGDRLLC</sequence>
<organism evidence="2 3">
    <name type="scientific">Phaseolus coccineus</name>
    <name type="common">Scarlet runner bean</name>
    <name type="synonym">Phaseolus multiflorus</name>
    <dbReference type="NCBI Taxonomy" id="3886"/>
    <lineage>
        <taxon>Eukaryota</taxon>
        <taxon>Viridiplantae</taxon>
        <taxon>Streptophyta</taxon>
        <taxon>Embryophyta</taxon>
        <taxon>Tracheophyta</taxon>
        <taxon>Spermatophyta</taxon>
        <taxon>Magnoliopsida</taxon>
        <taxon>eudicotyledons</taxon>
        <taxon>Gunneridae</taxon>
        <taxon>Pentapetalae</taxon>
        <taxon>rosids</taxon>
        <taxon>fabids</taxon>
        <taxon>Fabales</taxon>
        <taxon>Fabaceae</taxon>
        <taxon>Papilionoideae</taxon>
        <taxon>50 kb inversion clade</taxon>
        <taxon>NPAAA clade</taxon>
        <taxon>indigoferoid/millettioid clade</taxon>
        <taxon>Phaseoleae</taxon>
        <taxon>Phaseolus</taxon>
    </lineage>
</organism>
<reference evidence="2 3" key="1">
    <citation type="submission" date="2024-01" db="EMBL/GenBank/DDBJ databases">
        <title>The genomes of 5 underutilized Papilionoideae crops provide insights into root nodulation and disease resistanc.</title>
        <authorList>
            <person name="Jiang F."/>
        </authorList>
    </citation>
    <scope>NUCLEOTIDE SEQUENCE [LARGE SCALE GENOMIC DNA]</scope>
    <source>
        <strain evidence="2">JINMINGXINNONG_FW02</strain>
        <tissue evidence="2">Leaves</tissue>
    </source>
</reference>